<gene>
    <name evidence="1" type="ORF">QUD52_02050</name>
</gene>
<dbReference type="RefSeq" id="WP_289448403.1">
    <property type="nucleotide sequence ID" value="NZ_JAUCAE010000002.1"/>
</dbReference>
<comment type="caution">
    <text evidence="1">The sequence shown here is derived from an EMBL/GenBank/DDBJ whole genome shotgun (WGS) entry which is preliminary data.</text>
</comment>
<dbReference type="EMBL" id="JAUCAE010000002">
    <property type="protein sequence ID" value="MDM7545817.1"/>
    <property type="molecule type" value="Genomic_DNA"/>
</dbReference>
<name>A0AAW7IRJ4_9LACT</name>
<evidence type="ECO:0000313" key="1">
    <source>
        <dbReference type="EMBL" id="MDM7545817.1"/>
    </source>
</evidence>
<protein>
    <submittedName>
        <fullName evidence="1">Uncharacterized protein</fullName>
    </submittedName>
</protein>
<dbReference type="Proteomes" id="UP001240905">
    <property type="component" value="Unassembled WGS sequence"/>
</dbReference>
<accession>A0AAW7IRJ4</accession>
<sequence length="297" mass="35457">MNIKLTLNEPKFPRTCDMLYSLTAKRVLAKYQLWEETQIKQGFKTRDIDFPSSQHTRKILGLIINNSPKNSKDNPFLITPNIVEAFVLSNNFDAKDLDEYEIKQQIIEKTWKFPYAHTLFWGTIDEIEEYLEDLFVSLLLDMKNYPNYFKHWNSFNLNNENEYREFYKENIINIPENLNMLFDLFLAFTYNDDEFIRKFIDKKGILEINKYKVTKDIKESKNWKILEDKLNQEDFLTFYELPKKIKLFAEEGILSLIDHIRLSLLFEESSKQDENIGTAIPENIKERLLKIKNSTIS</sequence>
<organism evidence="1 2">
    <name type="scientific">Lactococcus lactis</name>
    <dbReference type="NCBI Taxonomy" id="1358"/>
    <lineage>
        <taxon>Bacteria</taxon>
        <taxon>Bacillati</taxon>
        <taxon>Bacillota</taxon>
        <taxon>Bacilli</taxon>
        <taxon>Lactobacillales</taxon>
        <taxon>Streptococcaceae</taxon>
        <taxon>Lactococcus</taxon>
    </lineage>
</organism>
<dbReference type="AlphaFoldDB" id="A0AAW7IRJ4"/>
<evidence type="ECO:0000313" key="2">
    <source>
        <dbReference type="Proteomes" id="UP001240905"/>
    </source>
</evidence>
<proteinExistence type="predicted"/>
<reference evidence="1" key="1">
    <citation type="submission" date="2023-06" db="EMBL/GenBank/DDBJ databases">
        <title>Draft Genome Sequences of lactic acid bacteria strains isolated from fermented milk products.</title>
        <authorList>
            <person name="Elcheninov A.G."/>
            <person name="Klyukina A."/>
            <person name="Zayulina K.S."/>
            <person name="Gavirova L.A."/>
            <person name="Shcherbakova P.A."/>
            <person name="Shestakov A.I."/>
            <person name="Kublanov I.V."/>
            <person name="Kochetkova T.V."/>
        </authorList>
    </citation>
    <scope>NUCLEOTIDE SEQUENCE</scope>
    <source>
        <strain evidence="1">TOM.142</strain>
    </source>
</reference>